<dbReference type="GO" id="GO:0006635">
    <property type="term" value="P:fatty acid beta-oxidation"/>
    <property type="evidence" value="ECO:0007669"/>
    <property type="project" value="TreeGrafter"/>
</dbReference>
<dbReference type="Gene3D" id="6.10.250.170">
    <property type="match status" value="1"/>
</dbReference>
<comment type="caution">
    <text evidence="3">The sequence shown here is derived from an EMBL/GenBank/DDBJ whole genome shotgun (WGS) entry which is preliminary data.</text>
</comment>
<evidence type="ECO:0000256" key="2">
    <source>
        <dbReference type="RuleBase" id="RU003707"/>
    </source>
</evidence>
<dbReference type="InterPro" id="IPR018376">
    <property type="entry name" value="Enoyl-CoA_hyd/isom_CS"/>
</dbReference>
<gene>
    <name evidence="3" type="ORF">G3I74_14130</name>
</gene>
<dbReference type="Proteomes" id="UP000484885">
    <property type="component" value="Unassembled WGS sequence"/>
</dbReference>
<dbReference type="GO" id="GO:0016853">
    <property type="term" value="F:isomerase activity"/>
    <property type="evidence" value="ECO:0007669"/>
    <property type="project" value="UniProtKB-KW"/>
</dbReference>
<proteinExistence type="inferred from homology"/>
<organism evidence="3 4">
    <name type="scientific">Wenzhouxiangella limi</name>
    <dbReference type="NCBI Taxonomy" id="2707351"/>
    <lineage>
        <taxon>Bacteria</taxon>
        <taxon>Pseudomonadati</taxon>
        <taxon>Pseudomonadota</taxon>
        <taxon>Gammaproteobacteria</taxon>
        <taxon>Chromatiales</taxon>
        <taxon>Wenzhouxiangellaceae</taxon>
        <taxon>Wenzhouxiangella</taxon>
    </lineage>
</organism>
<name>A0A845UZR6_9GAMM</name>
<dbReference type="CDD" id="cd06558">
    <property type="entry name" value="crotonase-like"/>
    <property type="match status" value="1"/>
</dbReference>
<evidence type="ECO:0000256" key="1">
    <source>
        <dbReference type="ARBA" id="ARBA00005254"/>
    </source>
</evidence>
<reference evidence="3 4" key="1">
    <citation type="submission" date="2020-02" db="EMBL/GenBank/DDBJ databases">
        <authorList>
            <person name="Zhang X.-Y."/>
        </authorList>
    </citation>
    <scope>NUCLEOTIDE SEQUENCE [LARGE SCALE GENOMIC DNA]</scope>
    <source>
        <strain evidence="3 4">C33</strain>
    </source>
</reference>
<keyword evidence="4" id="KW-1185">Reference proteome</keyword>
<dbReference type="SUPFAM" id="SSF52096">
    <property type="entry name" value="ClpP/crotonase"/>
    <property type="match status" value="1"/>
</dbReference>
<dbReference type="InterPro" id="IPR029045">
    <property type="entry name" value="ClpP/crotonase-like_dom_sf"/>
</dbReference>
<keyword evidence="3" id="KW-0413">Isomerase</keyword>
<evidence type="ECO:0000313" key="4">
    <source>
        <dbReference type="Proteomes" id="UP000484885"/>
    </source>
</evidence>
<dbReference type="AlphaFoldDB" id="A0A845UZR6"/>
<dbReference type="PANTHER" id="PTHR11941">
    <property type="entry name" value="ENOYL-COA HYDRATASE-RELATED"/>
    <property type="match status" value="1"/>
</dbReference>
<sequence>MLETISHDHDVVEIRLDRPPVNALNPALVQALDAAMEEHTRAGAQALVLSGRPGLFSAGLDVPELLTLDEDGMRAFWRDLFALLERVAASPVPVVAALTGHSPAGGTVIALYADYRVQAEGDFRLGLNEVQVGLVVPPVIHQALVRLIGPYPAERHLVAGEMIPAGDALALGLVDEVVAAEQVVDTAVAWCQRHLALPRHAMQATRALCRADLAQSFADARALDVDGFVRGWFSEETQATMQALVERLKKNA</sequence>
<dbReference type="Pfam" id="PF00378">
    <property type="entry name" value="ECH_1"/>
    <property type="match status" value="1"/>
</dbReference>
<dbReference type="RefSeq" id="WP_164212254.1">
    <property type="nucleotide sequence ID" value="NZ_JAAGSC010000044.1"/>
</dbReference>
<protein>
    <submittedName>
        <fullName evidence="3">Enoyl-CoA hydratase/isomerase family protein</fullName>
    </submittedName>
</protein>
<dbReference type="Gene3D" id="3.90.226.10">
    <property type="entry name" value="2-enoyl-CoA Hydratase, Chain A, domain 1"/>
    <property type="match status" value="1"/>
</dbReference>
<evidence type="ECO:0000313" key="3">
    <source>
        <dbReference type="EMBL" id="NDY96867.1"/>
    </source>
</evidence>
<dbReference type="PANTHER" id="PTHR11941:SF54">
    <property type="entry name" value="ENOYL-COA HYDRATASE, MITOCHONDRIAL"/>
    <property type="match status" value="1"/>
</dbReference>
<dbReference type="PROSITE" id="PS00166">
    <property type="entry name" value="ENOYL_COA_HYDRATASE"/>
    <property type="match status" value="1"/>
</dbReference>
<comment type="similarity">
    <text evidence="1 2">Belongs to the enoyl-CoA hydratase/isomerase family.</text>
</comment>
<dbReference type="InterPro" id="IPR001753">
    <property type="entry name" value="Enoyl-CoA_hydra/iso"/>
</dbReference>
<dbReference type="EMBL" id="JAAGSC010000044">
    <property type="protein sequence ID" value="NDY96867.1"/>
    <property type="molecule type" value="Genomic_DNA"/>
</dbReference>
<accession>A0A845UZR6</accession>